<feature type="chain" id="PRO_5045653490" evidence="1">
    <location>
        <begin position="25"/>
        <end position="179"/>
    </location>
</feature>
<keyword evidence="1" id="KW-0732">Signal</keyword>
<protein>
    <submittedName>
        <fullName evidence="2">DUF6497 family protein</fullName>
    </submittedName>
</protein>
<comment type="caution">
    <text evidence="2">The sequence shown here is derived from an EMBL/GenBank/DDBJ whole genome shotgun (WGS) entry which is preliminary data.</text>
</comment>
<evidence type="ECO:0000256" key="1">
    <source>
        <dbReference type="SAM" id="SignalP"/>
    </source>
</evidence>
<dbReference type="RefSeq" id="WP_209837818.1">
    <property type="nucleotide sequence ID" value="NZ_JAGGJP010000002.1"/>
</dbReference>
<sequence>MTTFRSDRSLAAAAALALAGPVAAQEVTLPSGRAATLYDVVLETAAVLLAPDAGTDPEGLPEGPLDEAEPLDAAPARAEPGALSSGGLSDAAPGGLARFRLVVPGLGGEGAGYDAVAGDFGWLCEAMALPALAANGWAPAEVVVALSDREVAFGAADPEAVQFFEGFRIEDGTCVPQAF</sequence>
<reference evidence="3" key="1">
    <citation type="journal article" date="2019" name="Int. J. Syst. Evol. Microbiol.">
        <title>The Global Catalogue of Microorganisms (GCM) 10K type strain sequencing project: providing services to taxonomists for standard genome sequencing and annotation.</title>
        <authorList>
            <consortium name="The Broad Institute Genomics Platform"/>
            <consortium name="The Broad Institute Genome Sequencing Center for Infectious Disease"/>
            <person name="Wu L."/>
            <person name="Ma J."/>
        </authorList>
    </citation>
    <scope>NUCLEOTIDE SEQUENCE [LARGE SCALE GENOMIC DNA]</scope>
    <source>
        <strain evidence="3">KACC 11588</strain>
    </source>
</reference>
<proteinExistence type="predicted"/>
<evidence type="ECO:0000313" key="3">
    <source>
        <dbReference type="Proteomes" id="UP001596056"/>
    </source>
</evidence>
<feature type="signal peptide" evidence="1">
    <location>
        <begin position="1"/>
        <end position="24"/>
    </location>
</feature>
<accession>A0ABW0S947</accession>
<dbReference type="EMBL" id="JBHSNA010000002">
    <property type="protein sequence ID" value="MFC5565415.1"/>
    <property type="molecule type" value="Genomic_DNA"/>
</dbReference>
<name>A0ABW0S947_9RHOB</name>
<organism evidence="2 3">
    <name type="scientific">Rubellimicrobium aerolatum</name>
    <dbReference type="NCBI Taxonomy" id="490979"/>
    <lineage>
        <taxon>Bacteria</taxon>
        <taxon>Pseudomonadati</taxon>
        <taxon>Pseudomonadota</taxon>
        <taxon>Alphaproteobacteria</taxon>
        <taxon>Rhodobacterales</taxon>
        <taxon>Roseobacteraceae</taxon>
        <taxon>Rubellimicrobium</taxon>
    </lineage>
</organism>
<keyword evidence="3" id="KW-1185">Reference proteome</keyword>
<dbReference type="Proteomes" id="UP001596056">
    <property type="component" value="Unassembled WGS sequence"/>
</dbReference>
<dbReference type="InterPro" id="IPR045467">
    <property type="entry name" value="DUF6497"/>
</dbReference>
<evidence type="ECO:0000313" key="2">
    <source>
        <dbReference type="EMBL" id="MFC5565415.1"/>
    </source>
</evidence>
<dbReference type="Pfam" id="PF20107">
    <property type="entry name" value="DUF6497"/>
    <property type="match status" value="1"/>
</dbReference>
<gene>
    <name evidence="2" type="ORF">ACFPOC_03180</name>
</gene>